<evidence type="ECO:0000313" key="3">
    <source>
        <dbReference type="EMBL" id="RWA05436.1"/>
    </source>
</evidence>
<feature type="compositionally biased region" description="Basic residues" evidence="1">
    <location>
        <begin position="460"/>
        <end position="471"/>
    </location>
</feature>
<dbReference type="AlphaFoldDB" id="A0A439CTG5"/>
<protein>
    <recommendedName>
        <fullName evidence="2">DUF7924 domain-containing protein</fullName>
    </recommendedName>
</protein>
<keyword evidence="4" id="KW-1185">Reference proteome</keyword>
<dbReference type="Pfam" id="PF25545">
    <property type="entry name" value="DUF7924"/>
    <property type="match status" value="1"/>
</dbReference>
<evidence type="ECO:0000313" key="4">
    <source>
        <dbReference type="Proteomes" id="UP000286045"/>
    </source>
</evidence>
<feature type="region of interest" description="Disordered" evidence="1">
    <location>
        <begin position="435"/>
        <end position="471"/>
    </location>
</feature>
<comment type="caution">
    <text evidence="3">The sequence shown here is derived from an EMBL/GenBank/DDBJ whole genome shotgun (WGS) entry which is preliminary data.</text>
</comment>
<dbReference type="PANTHER" id="PTHR42470">
    <property type="entry name" value="VAST DOMAIN-CONTAINING PROTEIN"/>
    <property type="match status" value="1"/>
</dbReference>
<feature type="region of interest" description="Disordered" evidence="1">
    <location>
        <begin position="1"/>
        <end position="90"/>
    </location>
</feature>
<accession>A0A439CTG5</accession>
<feature type="compositionally biased region" description="Low complexity" evidence="1">
    <location>
        <begin position="65"/>
        <end position="77"/>
    </location>
</feature>
<dbReference type="STRING" id="363999.A0A439CTG5"/>
<feature type="compositionally biased region" description="Basic residues" evidence="1">
    <location>
        <begin position="111"/>
        <end position="121"/>
    </location>
</feature>
<name>A0A439CTG5_9PEZI</name>
<sequence length="471" mass="53059">MARTRHPRAVKRGRNQEDQDQDHPTPKRHRQKTDHESLKEPPTQGKGQTQAVEDTRGSRPPPSRPSATDDTCAADTAPGTVNPNNPIDFWRREGRWPSQLFEPGMERLLARKRSSSSRGLKRSNSATSTPSDQQPREKKDFMRENDQGITEESYATYSTMLTSTQTIPAESLFRDDLFKQTCQMVQNRNEARVIRDITPLIVPPAEILATYGATGLKCLIESINEGWNNSIPLTGTRPQPDYSVGFRREAFTEDQLEKLSPFIGDFLTGDLSLFMATYYMYFPFLACEVKCGTAALDVADRQNAHSMTMAARAVLELFRLVGREDEVNRQILAFSISHDHRSVRLYGYYPVIDGKDTKYYRHPIHDFGFTTLNGKDKWTAYQFIKNVYETWMPGHFKRIRSAIDQLPSIVDVEAQAVSESTGLSQGLENLAASEADSASLLRDQDDEAATPGTSFSKPGPAKRRKSPVKKA</sequence>
<feature type="domain" description="DUF7924" evidence="2">
    <location>
        <begin position="178"/>
        <end position="403"/>
    </location>
</feature>
<feature type="compositionally biased region" description="Basic residues" evidence="1">
    <location>
        <begin position="1"/>
        <end position="13"/>
    </location>
</feature>
<feature type="region of interest" description="Disordered" evidence="1">
    <location>
        <begin position="111"/>
        <end position="152"/>
    </location>
</feature>
<dbReference type="PANTHER" id="PTHR42470:SF2">
    <property type="match status" value="1"/>
</dbReference>
<gene>
    <name evidence="3" type="ORF">EKO27_g9669</name>
</gene>
<evidence type="ECO:0000259" key="2">
    <source>
        <dbReference type="Pfam" id="PF25545"/>
    </source>
</evidence>
<feature type="compositionally biased region" description="Basic and acidic residues" evidence="1">
    <location>
        <begin position="134"/>
        <end position="146"/>
    </location>
</feature>
<reference evidence="3 4" key="1">
    <citation type="submission" date="2018-12" db="EMBL/GenBank/DDBJ databases">
        <title>Draft genome sequence of Xylaria grammica IHI A82.</title>
        <authorList>
            <person name="Buettner E."/>
            <person name="Kellner H."/>
        </authorList>
    </citation>
    <scope>NUCLEOTIDE SEQUENCE [LARGE SCALE GENOMIC DNA]</scope>
    <source>
        <strain evidence="3 4">IHI A82</strain>
    </source>
</reference>
<organism evidence="3 4">
    <name type="scientific">Xylaria grammica</name>
    <dbReference type="NCBI Taxonomy" id="363999"/>
    <lineage>
        <taxon>Eukaryota</taxon>
        <taxon>Fungi</taxon>
        <taxon>Dikarya</taxon>
        <taxon>Ascomycota</taxon>
        <taxon>Pezizomycotina</taxon>
        <taxon>Sordariomycetes</taxon>
        <taxon>Xylariomycetidae</taxon>
        <taxon>Xylariales</taxon>
        <taxon>Xylariaceae</taxon>
        <taxon>Xylaria</taxon>
    </lineage>
</organism>
<proteinExistence type="predicted"/>
<dbReference type="EMBL" id="RYZI01000440">
    <property type="protein sequence ID" value="RWA05436.1"/>
    <property type="molecule type" value="Genomic_DNA"/>
</dbReference>
<feature type="compositionally biased region" description="Basic and acidic residues" evidence="1">
    <location>
        <begin position="14"/>
        <end position="25"/>
    </location>
</feature>
<evidence type="ECO:0000256" key="1">
    <source>
        <dbReference type="SAM" id="MobiDB-lite"/>
    </source>
</evidence>
<dbReference type="Proteomes" id="UP000286045">
    <property type="component" value="Unassembled WGS sequence"/>
</dbReference>
<dbReference type="InterPro" id="IPR057684">
    <property type="entry name" value="DUF7924"/>
</dbReference>